<evidence type="ECO:0000313" key="2">
    <source>
        <dbReference type="EMBL" id="KAF3519662.1"/>
    </source>
</evidence>
<name>A0ABQ7B038_BRACR</name>
<reference evidence="2 3" key="1">
    <citation type="journal article" date="2020" name="BMC Genomics">
        <title>Intraspecific diversification of the crop wild relative Brassica cretica Lam. using demographic model selection.</title>
        <authorList>
            <person name="Kioukis A."/>
            <person name="Michalopoulou V.A."/>
            <person name="Briers L."/>
            <person name="Pirintsos S."/>
            <person name="Studholme D.J."/>
            <person name="Pavlidis P."/>
            <person name="Sarris P.F."/>
        </authorList>
    </citation>
    <scope>NUCLEOTIDE SEQUENCE [LARGE SCALE GENOMIC DNA]</scope>
    <source>
        <strain evidence="3">cv. PFS-1207/04</strain>
    </source>
</reference>
<evidence type="ECO:0000313" key="3">
    <source>
        <dbReference type="Proteomes" id="UP000266723"/>
    </source>
</evidence>
<feature type="compositionally biased region" description="Low complexity" evidence="1">
    <location>
        <begin position="41"/>
        <end position="57"/>
    </location>
</feature>
<dbReference type="Proteomes" id="UP000266723">
    <property type="component" value="Unassembled WGS sequence"/>
</dbReference>
<feature type="region of interest" description="Disordered" evidence="1">
    <location>
        <begin position="26"/>
        <end position="70"/>
    </location>
</feature>
<proteinExistence type="predicted"/>
<evidence type="ECO:0000256" key="1">
    <source>
        <dbReference type="SAM" id="MobiDB-lite"/>
    </source>
</evidence>
<gene>
    <name evidence="2" type="ORF">DY000_02060123</name>
</gene>
<accession>A0ABQ7B038</accession>
<protein>
    <submittedName>
        <fullName evidence="2">Uncharacterized protein</fullName>
    </submittedName>
</protein>
<sequence>MGKRKKRILSSLPLSSKFTRILAASSRVPSSIRDGVSVQASSPGSPSVTVSGSPSTGKVPLVSPPMDGDSSRGIAPLAAEKEEVVVSEVKPIANPAPGNRKYYEVINDSSLLEELGSPTQHISGAPFVLIPDENLEEAKEEFRDFLFARFHGEAPDMGRIIGIIASKDRRECMDWCRIVVSEELGRYVATERDNRSSLARARSLRSDRAGRTLDRYVATELWLELGRYVATG</sequence>
<comment type="caution">
    <text evidence="2">The sequence shown here is derived from an EMBL/GenBank/DDBJ whole genome shotgun (WGS) entry which is preliminary data.</text>
</comment>
<dbReference type="EMBL" id="QGKV02001556">
    <property type="protein sequence ID" value="KAF3519662.1"/>
    <property type="molecule type" value="Genomic_DNA"/>
</dbReference>
<organism evidence="2 3">
    <name type="scientific">Brassica cretica</name>
    <name type="common">Mustard</name>
    <dbReference type="NCBI Taxonomy" id="69181"/>
    <lineage>
        <taxon>Eukaryota</taxon>
        <taxon>Viridiplantae</taxon>
        <taxon>Streptophyta</taxon>
        <taxon>Embryophyta</taxon>
        <taxon>Tracheophyta</taxon>
        <taxon>Spermatophyta</taxon>
        <taxon>Magnoliopsida</taxon>
        <taxon>eudicotyledons</taxon>
        <taxon>Gunneridae</taxon>
        <taxon>Pentapetalae</taxon>
        <taxon>rosids</taxon>
        <taxon>malvids</taxon>
        <taxon>Brassicales</taxon>
        <taxon>Brassicaceae</taxon>
        <taxon>Brassiceae</taxon>
        <taxon>Brassica</taxon>
    </lineage>
</organism>
<keyword evidence="3" id="KW-1185">Reference proteome</keyword>